<evidence type="ECO:0000313" key="2">
    <source>
        <dbReference type="Proteomes" id="UP000262195"/>
    </source>
</evidence>
<comment type="caution">
    <text evidence="1">The sequence shown here is derived from an EMBL/GenBank/DDBJ whole genome shotgun (WGS) entry which is preliminary data.</text>
</comment>
<dbReference type="EMBL" id="DQHO01000028">
    <property type="protein sequence ID" value="HCS93941.1"/>
    <property type="molecule type" value="Genomic_DNA"/>
</dbReference>
<accession>A0A3D4S7K5</accession>
<organism evidence="1 2">
    <name type="scientific">Bavariicoccus seileri</name>
    <dbReference type="NCBI Taxonomy" id="549685"/>
    <lineage>
        <taxon>Bacteria</taxon>
        <taxon>Bacillati</taxon>
        <taxon>Bacillota</taxon>
        <taxon>Bacilli</taxon>
        <taxon>Lactobacillales</taxon>
        <taxon>Enterococcaceae</taxon>
        <taxon>Bavariicoccus</taxon>
    </lineage>
</organism>
<dbReference type="Proteomes" id="UP000262195">
    <property type="component" value="Unassembled WGS sequence"/>
</dbReference>
<gene>
    <name evidence="1" type="ORF">DIW15_04445</name>
</gene>
<name>A0A3D4S7K5_9ENTE</name>
<dbReference type="AlphaFoldDB" id="A0A3D4S7K5"/>
<evidence type="ECO:0008006" key="3">
    <source>
        <dbReference type="Google" id="ProtNLM"/>
    </source>
</evidence>
<evidence type="ECO:0000313" key="1">
    <source>
        <dbReference type="EMBL" id="HCS93941.1"/>
    </source>
</evidence>
<proteinExistence type="predicted"/>
<reference evidence="1 2" key="1">
    <citation type="journal article" date="2018" name="Nat. Biotechnol.">
        <title>A standardized bacterial taxonomy based on genome phylogeny substantially revises the tree of life.</title>
        <authorList>
            <person name="Parks D.H."/>
            <person name="Chuvochina M."/>
            <person name="Waite D.W."/>
            <person name="Rinke C."/>
            <person name="Skarshewski A."/>
            <person name="Chaumeil P.A."/>
            <person name="Hugenholtz P."/>
        </authorList>
    </citation>
    <scope>NUCLEOTIDE SEQUENCE [LARGE SCALE GENOMIC DNA]</scope>
    <source>
        <strain evidence="1">UBA11306</strain>
    </source>
</reference>
<sequence length="100" mass="11730">MTNTSDVLTVTDLKKSPKRVFTESKSRKEAIVIYNNIAESIVMDISTFNNLETKIELLNEKIFELEIAMRLRTNTETWSDEEARGEREFKDLSKIKDEWL</sequence>
<protein>
    <recommendedName>
        <fullName evidence="3">Antitoxin</fullName>
    </recommendedName>
</protein>